<evidence type="ECO:0000313" key="11">
    <source>
        <dbReference type="EMBL" id="CAK8673684.1"/>
    </source>
</evidence>
<dbReference type="InterPro" id="IPR020164">
    <property type="entry name" value="Cyt_c_Oxase_assmbl_COX16"/>
</dbReference>
<keyword evidence="4 10" id="KW-0812">Transmembrane</keyword>
<organism evidence="11 12">
    <name type="scientific">Clavelina lepadiformis</name>
    <name type="common">Light-bulb sea squirt</name>
    <name type="synonym">Ascidia lepadiformis</name>
    <dbReference type="NCBI Taxonomy" id="159417"/>
    <lineage>
        <taxon>Eukaryota</taxon>
        <taxon>Metazoa</taxon>
        <taxon>Chordata</taxon>
        <taxon>Tunicata</taxon>
        <taxon>Ascidiacea</taxon>
        <taxon>Aplousobranchia</taxon>
        <taxon>Clavelinidae</taxon>
        <taxon>Clavelina</taxon>
    </lineage>
</organism>
<evidence type="ECO:0000256" key="2">
    <source>
        <dbReference type="ARBA" id="ARBA00008370"/>
    </source>
</evidence>
<comment type="caution">
    <text evidence="11">The sequence shown here is derived from an EMBL/GenBank/DDBJ whole genome shotgun (WGS) entry which is preliminary data.</text>
</comment>
<evidence type="ECO:0000256" key="10">
    <source>
        <dbReference type="SAM" id="Phobius"/>
    </source>
</evidence>
<evidence type="ECO:0000256" key="3">
    <source>
        <dbReference type="ARBA" id="ARBA00021814"/>
    </source>
</evidence>
<keyword evidence="8 10" id="KW-0472">Membrane</keyword>
<evidence type="ECO:0000256" key="9">
    <source>
        <dbReference type="SAM" id="MobiDB-lite"/>
    </source>
</evidence>
<comment type="subcellular location">
    <subcellularLocation>
        <location evidence="1">Mitochondrion inner membrane</location>
        <topology evidence="1">Single-pass membrane protein</topology>
    </subcellularLocation>
</comment>
<dbReference type="PANTHER" id="PTHR17130:SF14">
    <property type="entry name" value="CYTOCHROME C OXIDASE ASSEMBLY PROTEIN COX16 HOMOLOG, MITOCHONDRIAL"/>
    <property type="match status" value="1"/>
</dbReference>
<keyword evidence="12" id="KW-1185">Reference proteome</keyword>
<keyword evidence="7" id="KW-0496">Mitochondrion</keyword>
<name>A0ABP0F5G3_CLALP</name>
<evidence type="ECO:0000256" key="4">
    <source>
        <dbReference type="ARBA" id="ARBA00022692"/>
    </source>
</evidence>
<evidence type="ECO:0000256" key="1">
    <source>
        <dbReference type="ARBA" id="ARBA00004434"/>
    </source>
</evidence>
<evidence type="ECO:0000256" key="8">
    <source>
        <dbReference type="ARBA" id="ARBA00023136"/>
    </source>
</evidence>
<dbReference type="EMBL" id="CAWYQH010000002">
    <property type="protein sequence ID" value="CAK8673684.1"/>
    <property type="molecule type" value="Genomic_DNA"/>
</dbReference>
<evidence type="ECO:0000313" key="12">
    <source>
        <dbReference type="Proteomes" id="UP001642483"/>
    </source>
</evidence>
<protein>
    <recommendedName>
        <fullName evidence="3">Cytochrome c oxidase assembly protein COX16 homolog, mitochondrial</fullName>
    </recommendedName>
</protein>
<dbReference type="PANTHER" id="PTHR17130">
    <property type="entry name" value="MITOCHONDRIAL OUTER MEMBRANE PROTEIN 25"/>
    <property type="match status" value="1"/>
</dbReference>
<keyword evidence="6 10" id="KW-1133">Transmembrane helix</keyword>
<evidence type="ECO:0000256" key="7">
    <source>
        <dbReference type="ARBA" id="ARBA00023128"/>
    </source>
</evidence>
<feature type="region of interest" description="Disordered" evidence="9">
    <location>
        <begin position="95"/>
        <end position="122"/>
    </location>
</feature>
<reference evidence="11 12" key="1">
    <citation type="submission" date="2024-02" db="EMBL/GenBank/DDBJ databases">
        <authorList>
            <person name="Daric V."/>
            <person name="Darras S."/>
        </authorList>
    </citation>
    <scope>NUCLEOTIDE SEQUENCE [LARGE SCALE GENOMIC DNA]</scope>
</reference>
<evidence type="ECO:0000256" key="6">
    <source>
        <dbReference type="ARBA" id="ARBA00022989"/>
    </source>
</evidence>
<keyword evidence="5" id="KW-0999">Mitochondrion inner membrane</keyword>
<dbReference type="Pfam" id="PF14138">
    <property type="entry name" value="COX16"/>
    <property type="match status" value="1"/>
</dbReference>
<accession>A0ABP0F5G3</accession>
<proteinExistence type="inferred from homology"/>
<feature type="compositionally biased region" description="Basic and acidic residues" evidence="9">
    <location>
        <begin position="99"/>
        <end position="115"/>
    </location>
</feature>
<feature type="transmembrane region" description="Helical" evidence="10">
    <location>
        <begin position="24"/>
        <end position="43"/>
    </location>
</feature>
<sequence>MDSPIFENVMKSAKRAIRNPHVRYGSAFLTFLVFGFLGLKEFAQIRYDIKKRRGKSLEFEQEMKKSGLDKKKAQTLEEIFQETVEEKELDDWFNIRGPRQGEDSREIQKKQRLDYDNMQESN</sequence>
<gene>
    <name evidence="11" type="ORF">CVLEPA_LOCUS3448</name>
</gene>
<dbReference type="Proteomes" id="UP001642483">
    <property type="component" value="Unassembled WGS sequence"/>
</dbReference>
<evidence type="ECO:0000256" key="5">
    <source>
        <dbReference type="ARBA" id="ARBA00022792"/>
    </source>
</evidence>
<comment type="similarity">
    <text evidence="2">Belongs to the COX16 family.</text>
</comment>